<sequence length="112" mass="12025">MEPAEVPRVTPSTSTVEPMSRAGLSSLLGPIPLSTIPVKSTWLELLNIGSTSVAPSPGGGHTPSWDILPVSLPRARMRASIDERLYPNPKVRLETGTTSPYTIQNHHVYAPS</sequence>
<reference evidence="1 2" key="1">
    <citation type="submission" date="2014-04" db="EMBL/GenBank/DDBJ databases">
        <authorList>
            <consortium name="DOE Joint Genome Institute"/>
            <person name="Kuo A."/>
            <person name="Tarkka M."/>
            <person name="Buscot F."/>
            <person name="Kohler A."/>
            <person name="Nagy L.G."/>
            <person name="Floudas D."/>
            <person name="Copeland A."/>
            <person name="Barry K.W."/>
            <person name="Cichocki N."/>
            <person name="Veneault-Fourrey C."/>
            <person name="LaButti K."/>
            <person name="Lindquist E.A."/>
            <person name="Lipzen A."/>
            <person name="Lundell T."/>
            <person name="Morin E."/>
            <person name="Murat C."/>
            <person name="Sun H."/>
            <person name="Tunlid A."/>
            <person name="Henrissat B."/>
            <person name="Grigoriev I.V."/>
            <person name="Hibbett D.S."/>
            <person name="Martin F."/>
            <person name="Nordberg H.P."/>
            <person name="Cantor M.N."/>
            <person name="Hua S.X."/>
        </authorList>
    </citation>
    <scope>NUCLEOTIDE SEQUENCE [LARGE SCALE GENOMIC DNA]</scope>
    <source>
        <strain evidence="1 2">F 1598</strain>
    </source>
</reference>
<dbReference type="Proteomes" id="UP000054166">
    <property type="component" value="Unassembled WGS sequence"/>
</dbReference>
<keyword evidence="2" id="KW-1185">Reference proteome</keyword>
<name>A0A0C3BSW3_PILCF</name>
<dbReference type="AlphaFoldDB" id="A0A0C3BSW3"/>
<protein>
    <submittedName>
        <fullName evidence="1">Uncharacterized protein</fullName>
    </submittedName>
</protein>
<reference evidence="2" key="2">
    <citation type="submission" date="2015-01" db="EMBL/GenBank/DDBJ databases">
        <title>Evolutionary Origins and Diversification of the Mycorrhizal Mutualists.</title>
        <authorList>
            <consortium name="DOE Joint Genome Institute"/>
            <consortium name="Mycorrhizal Genomics Consortium"/>
            <person name="Kohler A."/>
            <person name="Kuo A."/>
            <person name="Nagy L.G."/>
            <person name="Floudas D."/>
            <person name="Copeland A."/>
            <person name="Barry K.W."/>
            <person name="Cichocki N."/>
            <person name="Veneault-Fourrey C."/>
            <person name="LaButti K."/>
            <person name="Lindquist E.A."/>
            <person name="Lipzen A."/>
            <person name="Lundell T."/>
            <person name="Morin E."/>
            <person name="Murat C."/>
            <person name="Riley R."/>
            <person name="Ohm R."/>
            <person name="Sun H."/>
            <person name="Tunlid A."/>
            <person name="Henrissat B."/>
            <person name="Grigoriev I.V."/>
            <person name="Hibbett D.S."/>
            <person name="Martin F."/>
        </authorList>
    </citation>
    <scope>NUCLEOTIDE SEQUENCE [LARGE SCALE GENOMIC DNA]</scope>
    <source>
        <strain evidence="2">F 1598</strain>
    </source>
</reference>
<dbReference type="InParanoid" id="A0A0C3BSW3"/>
<evidence type="ECO:0000313" key="2">
    <source>
        <dbReference type="Proteomes" id="UP000054166"/>
    </source>
</evidence>
<evidence type="ECO:0000313" key="1">
    <source>
        <dbReference type="EMBL" id="KIM89593.1"/>
    </source>
</evidence>
<dbReference type="EMBL" id="KN832974">
    <property type="protein sequence ID" value="KIM89593.1"/>
    <property type="molecule type" value="Genomic_DNA"/>
</dbReference>
<organism evidence="1 2">
    <name type="scientific">Piloderma croceum (strain F 1598)</name>
    <dbReference type="NCBI Taxonomy" id="765440"/>
    <lineage>
        <taxon>Eukaryota</taxon>
        <taxon>Fungi</taxon>
        <taxon>Dikarya</taxon>
        <taxon>Basidiomycota</taxon>
        <taxon>Agaricomycotina</taxon>
        <taxon>Agaricomycetes</taxon>
        <taxon>Agaricomycetidae</taxon>
        <taxon>Atheliales</taxon>
        <taxon>Atheliaceae</taxon>
        <taxon>Piloderma</taxon>
    </lineage>
</organism>
<accession>A0A0C3BSW3</accession>
<gene>
    <name evidence="1" type="ORF">PILCRDRAFT_1935</name>
</gene>
<dbReference type="HOGENOM" id="CLU_2146799_0_0_1"/>
<proteinExistence type="predicted"/>